<dbReference type="PANTHER" id="PTHR10127:SF839">
    <property type="entry name" value="HATCHING ENZYME 1.2-RELATED"/>
    <property type="match status" value="1"/>
</dbReference>
<gene>
    <name evidence="4" type="ORF">KUDE01_022521</name>
</gene>
<sequence length="89" mass="9754">MSTLGATGTGTSGSTGRMFHQSAINFNKMNTNNLNYDYSSVMHYGRSFFASSFGADTIAPIPDSSVPIGQRNGMSYLDILRINRLYKCK</sequence>
<comment type="caution">
    <text evidence="1">Lacks conserved residue(s) required for the propagation of feature annotation.</text>
</comment>
<dbReference type="Gene3D" id="3.40.390.10">
    <property type="entry name" value="Collagenase (Catalytic Domain)"/>
    <property type="match status" value="1"/>
</dbReference>
<dbReference type="InterPro" id="IPR001506">
    <property type="entry name" value="Peptidase_M12A"/>
</dbReference>
<evidence type="ECO:0000313" key="5">
    <source>
        <dbReference type="Proteomes" id="UP001228049"/>
    </source>
</evidence>
<keyword evidence="2" id="KW-0862">Zinc</keyword>
<evidence type="ECO:0000256" key="2">
    <source>
        <dbReference type="RuleBase" id="RU361183"/>
    </source>
</evidence>
<protein>
    <recommendedName>
        <fullName evidence="2">Metalloendopeptidase</fullName>
        <ecNumber evidence="2">3.4.24.-</ecNumber>
    </recommendedName>
</protein>
<dbReference type="GO" id="GO:0006508">
    <property type="term" value="P:proteolysis"/>
    <property type="evidence" value="ECO:0007669"/>
    <property type="project" value="UniProtKB-KW"/>
</dbReference>
<keyword evidence="2" id="KW-0482">Metalloprotease</keyword>
<keyword evidence="2" id="KW-0645">Protease</keyword>
<keyword evidence="2" id="KW-0479">Metal-binding</keyword>
<dbReference type="AlphaFoldDB" id="A0AAD9BI28"/>
<dbReference type="EMBL" id="JASDAP010000022">
    <property type="protein sequence ID" value="KAK1884200.1"/>
    <property type="molecule type" value="Genomic_DNA"/>
</dbReference>
<evidence type="ECO:0000259" key="3">
    <source>
        <dbReference type="PROSITE" id="PS51864"/>
    </source>
</evidence>
<dbReference type="PRINTS" id="PR00480">
    <property type="entry name" value="ASTACIN"/>
</dbReference>
<name>A0AAD9BI28_DISEL</name>
<accession>A0AAD9BI28</accession>
<keyword evidence="2" id="KW-0378">Hydrolase</keyword>
<dbReference type="EC" id="3.4.24.-" evidence="2"/>
<dbReference type="SUPFAM" id="SSF55486">
    <property type="entry name" value="Metalloproteases ('zincins'), catalytic domain"/>
    <property type="match status" value="1"/>
</dbReference>
<keyword evidence="5" id="KW-1185">Reference proteome</keyword>
<dbReference type="GO" id="GO:0046872">
    <property type="term" value="F:metal ion binding"/>
    <property type="evidence" value="ECO:0007669"/>
    <property type="project" value="UniProtKB-KW"/>
</dbReference>
<proteinExistence type="predicted"/>
<dbReference type="PROSITE" id="PS51864">
    <property type="entry name" value="ASTACIN"/>
    <property type="match status" value="1"/>
</dbReference>
<dbReference type="Proteomes" id="UP001228049">
    <property type="component" value="Unassembled WGS sequence"/>
</dbReference>
<dbReference type="InterPro" id="IPR024079">
    <property type="entry name" value="MetalloPept_cat_dom_sf"/>
</dbReference>
<dbReference type="Pfam" id="PF01400">
    <property type="entry name" value="Astacin"/>
    <property type="match status" value="1"/>
</dbReference>
<feature type="domain" description="Peptidase M12A" evidence="3">
    <location>
        <begin position="1"/>
        <end position="89"/>
    </location>
</feature>
<reference evidence="4" key="1">
    <citation type="submission" date="2023-04" db="EMBL/GenBank/DDBJ databases">
        <title>Chromosome-level genome of Chaenocephalus aceratus.</title>
        <authorList>
            <person name="Park H."/>
        </authorList>
    </citation>
    <scope>NUCLEOTIDE SEQUENCE</scope>
    <source>
        <strain evidence="4">DE</strain>
        <tissue evidence="4">Muscle</tissue>
    </source>
</reference>
<comment type="caution">
    <text evidence="4">The sequence shown here is derived from an EMBL/GenBank/DDBJ whole genome shotgun (WGS) entry which is preliminary data.</text>
</comment>
<comment type="cofactor">
    <cofactor evidence="2">
        <name>Zn(2+)</name>
        <dbReference type="ChEBI" id="CHEBI:29105"/>
    </cofactor>
    <text evidence="2">Binds 1 zinc ion per subunit.</text>
</comment>
<evidence type="ECO:0000313" key="4">
    <source>
        <dbReference type="EMBL" id="KAK1884200.1"/>
    </source>
</evidence>
<dbReference type="PANTHER" id="PTHR10127">
    <property type="entry name" value="DISCOIDIN, CUB, EGF, LAMININ , AND ZINC METALLOPROTEASE DOMAIN CONTAINING"/>
    <property type="match status" value="1"/>
</dbReference>
<organism evidence="4 5">
    <name type="scientific">Dissostichus eleginoides</name>
    <name type="common">Patagonian toothfish</name>
    <name type="synonym">Dissostichus amissus</name>
    <dbReference type="NCBI Taxonomy" id="100907"/>
    <lineage>
        <taxon>Eukaryota</taxon>
        <taxon>Metazoa</taxon>
        <taxon>Chordata</taxon>
        <taxon>Craniata</taxon>
        <taxon>Vertebrata</taxon>
        <taxon>Euteleostomi</taxon>
        <taxon>Actinopterygii</taxon>
        <taxon>Neopterygii</taxon>
        <taxon>Teleostei</taxon>
        <taxon>Neoteleostei</taxon>
        <taxon>Acanthomorphata</taxon>
        <taxon>Eupercaria</taxon>
        <taxon>Perciformes</taxon>
        <taxon>Notothenioidei</taxon>
        <taxon>Nototheniidae</taxon>
        <taxon>Dissostichus</taxon>
    </lineage>
</organism>
<evidence type="ECO:0000256" key="1">
    <source>
        <dbReference type="PROSITE-ProRule" id="PRU01211"/>
    </source>
</evidence>
<dbReference type="GO" id="GO:0004222">
    <property type="term" value="F:metalloendopeptidase activity"/>
    <property type="evidence" value="ECO:0007669"/>
    <property type="project" value="UniProtKB-UniRule"/>
</dbReference>